<name>A0A0C3L3D3_9AGAM</name>
<evidence type="ECO:0000313" key="2">
    <source>
        <dbReference type="EMBL" id="KIO16232.1"/>
    </source>
</evidence>
<organism evidence="2 3">
    <name type="scientific">Tulasnella calospora MUT 4182</name>
    <dbReference type="NCBI Taxonomy" id="1051891"/>
    <lineage>
        <taxon>Eukaryota</taxon>
        <taxon>Fungi</taxon>
        <taxon>Dikarya</taxon>
        <taxon>Basidiomycota</taxon>
        <taxon>Agaricomycotina</taxon>
        <taxon>Agaricomycetes</taxon>
        <taxon>Cantharellales</taxon>
        <taxon>Tulasnellaceae</taxon>
        <taxon>Tulasnella</taxon>
    </lineage>
</organism>
<gene>
    <name evidence="2" type="ORF">M407DRAFT_34119</name>
</gene>
<feature type="coiled-coil region" evidence="1">
    <location>
        <begin position="97"/>
        <end position="124"/>
    </location>
</feature>
<reference evidence="2 3" key="1">
    <citation type="submission" date="2014-04" db="EMBL/GenBank/DDBJ databases">
        <authorList>
            <consortium name="DOE Joint Genome Institute"/>
            <person name="Kuo A."/>
            <person name="Girlanda M."/>
            <person name="Perotto S."/>
            <person name="Kohler A."/>
            <person name="Nagy L.G."/>
            <person name="Floudas D."/>
            <person name="Copeland A."/>
            <person name="Barry K.W."/>
            <person name="Cichocki N."/>
            <person name="Veneault-Fourrey C."/>
            <person name="LaButti K."/>
            <person name="Lindquist E.A."/>
            <person name="Lipzen A."/>
            <person name="Lundell T."/>
            <person name="Morin E."/>
            <person name="Murat C."/>
            <person name="Sun H."/>
            <person name="Tunlid A."/>
            <person name="Henrissat B."/>
            <person name="Grigoriev I.V."/>
            <person name="Hibbett D.S."/>
            <person name="Martin F."/>
            <person name="Nordberg H.P."/>
            <person name="Cantor M.N."/>
            <person name="Hua S.X."/>
        </authorList>
    </citation>
    <scope>NUCLEOTIDE SEQUENCE [LARGE SCALE GENOMIC DNA]</scope>
    <source>
        <strain evidence="2 3">MUT 4182</strain>
    </source>
</reference>
<sequence length="242" mass="27233">MKRPKFLNSLSAEGLFKIIDYRHVIEEGYYLTVTSNNTNIIQDKMVQAAVYTQLALDTYSKQRYPAFTANLDTLADLLKGAVEAAIAPLRTDMASNFKTVNDRLTTLDENFKSLERKFTSLESKITGLQTSFGIWAIKRAQAKSSQVHFATLDSTYLTKNQVSASNSVAFGAAINCPEGKNRHRAKKCQCRKKAWHPNTQFKKPSAQQSPDVLPAYQPLVTSFNPVPRTPNLYSTPVWGRRY</sequence>
<dbReference type="AlphaFoldDB" id="A0A0C3L3D3"/>
<protein>
    <submittedName>
        <fullName evidence="2">Uncharacterized protein</fullName>
    </submittedName>
</protein>
<dbReference type="HOGENOM" id="CLU_1147909_0_0_1"/>
<reference evidence="3" key="2">
    <citation type="submission" date="2015-01" db="EMBL/GenBank/DDBJ databases">
        <title>Evolutionary Origins and Diversification of the Mycorrhizal Mutualists.</title>
        <authorList>
            <consortium name="DOE Joint Genome Institute"/>
            <consortium name="Mycorrhizal Genomics Consortium"/>
            <person name="Kohler A."/>
            <person name="Kuo A."/>
            <person name="Nagy L.G."/>
            <person name="Floudas D."/>
            <person name="Copeland A."/>
            <person name="Barry K.W."/>
            <person name="Cichocki N."/>
            <person name="Veneault-Fourrey C."/>
            <person name="LaButti K."/>
            <person name="Lindquist E.A."/>
            <person name="Lipzen A."/>
            <person name="Lundell T."/>
            <person name="Morin E."/>
            <person name="Murat C."/>
            <person name="Riley R."/>
            <person name="Ohm R."/>
            <person name="Sun H."/>
            <person name="Tunlid A."/>
            <person name="Henrissat B."/>
            <person name="Grigoriev I.V."/>
            <person name="Hibbett D.S."/>
            <person name="Martin F."/>
        </authorList>
    </citation>
    <scope>NUCLEOTIDE SEQUENCE [LARGE SCALE GENOMIC DNA]</scope>
    <source>
        <strain evidence="3">MUT 4182</strain>
    </source>
</reference>
<keyword evidence="3" id="KW-1185">Reference proteome</keyword>
<dbReference type="Proteomes" id="UP000054248">
    <property type="component" value="Unassembled WGS sequence"/>
</dbReference>
<evidence type="ECO:0000256" key="1">
    <source>
        <dbReference type="SAM" id="Coils"/>
    </source>
</evidence>
<evidence type="ECO:0000313" key="3">
    <source>
        <dbReference type="Proteomes" id="UP000054248"/>
    </source>
</evidence>
<keyword evidence="1" id="KW-0175">Coiled coil</keyword>
<dbReference type="EMBL" id="KN823625">
    <property type="protein sequence ID" value="KIO16232.1"/>
    <property type="molecule type" value="Genomic_DNA"/>
</dbReference>
<accession>A0A0C3L3D3</accession>
<proteinExistence type="predicted"/>